<gene>
    <name evidence="9" type="ORF">HQN59_18665</name>
</gene>
<dbReference type="Gene3D" id="3.40.50.1170">
    <property type="entry name" value="L-asparaginase, N-terminal domain"/>
    <property type="match status" value="1"/>
</dbReference>
<dbReference type="PANTHER" id="PTHR11707:SF28">
    <property type="entry name" value="60 KDA LYSOPHOSPHOLIPASE"/>
    <property type="match status" value="1"/>
</dbReference>
<comment type="similarity">
    <text evidence="1">Belongs to the asparaginase 1 family.</text>
</comment>
<feature type="binding site" evidence="4">
    <location>
        <position position="60"/>
    </location>
    <ligand>
        <name>substrate</name>
    </ligand>
</feature>
<dbReference type="InterPro" id="IPR004550">
    <property type="entry name" value="AsnASE_II"/>
</dbReference>
<dbReference type="InterPro" id="IPR027474">
    <property type="entry name" value="L-asparaginase_N"/>
</dbReference>
<keyword evidence="10" id="KW-1185">Reference proteome</keyword>
<dbReference type="PIRSF" id="PIRSF001220">
    <property type="entry name" value="L-ASNase_gatD"/>
    <property type="match status" value="1"/>
</dbReference>
<dbReference type="InterPro" id="IPR037152">
    <property type="entry name" value="L-asparaginase_N_sf"/>
</dbReference>
<dbReference type="PANTHER" id="PTHR11707">
    <property type="entry name" value="L-ASPARAGINASE"/>
    <property type="match status" value="1"/>
</dbReference>
<dbReference type="GO" id="GO:0006528">
    <property type="term" value="P:asparagine metabolic process"/>
    <property type="evidence" value="ECO:0007669"/>
    <property type="project" value="InterPro"/>
</dbReference>
<feature type="domain" description="L-asparaginase N-terminal" evidence="7">
    <location>
        <begin position="8"/>
        <end position="189"/>
    </location>
</feature>
<reference evidence="9 10" key="1">
    <citation type="submission" date="2020-06" db="EMBL/GenBank/DDBJ databases">
        <title>Schlegella sp. ID0723 isolated from air conditioner.</title>
        <authorList>
            <person name="Kim D.Y."/>
            <person name="Kim D.-U."/>
        </authorList>
    </citation>
    <scope>NUCLEOTIDE SEQUENCE [LARGE SCALE GENOMIC DNA]</scope>
    <source>
        <strain evidence="9 10">ID0723</strain>
    </source>
</reference>
<evidence type="ECO:0000259" key="8">
    <source>
        <dbReference type="Pfam" id="PF17763"/>
    </source>
</evidence>
<dbReference type="CDD" id="cd08964">
    <property type="entry name" value="L-asparaginase_II"/>
    <property type="match status" value="1"/>
</dbReference>
<dbReference type="InterPro" id="IPR027475">
    <property type="entry name" value="Asparaginase/glutaminase_AS2"/>
</dbReference>
<comment type="caution">
    <text evidence="9">The sequence shown here is derived from an EMBL/GenBank/DDBJ whole genome shotgun (WGS) entry which is preliminary data.</text>
</comment>
<dbReference type="Pfam" id="PF17763">
    <property type="entry name" value="Asparaginase_C"/>
    <property type="match status" value="1"/>
</dbReference>
<dbReference type="SFLD" id="SFLDS00057">
    <property type="entry name" value="Glutaminase/Asparaginase"/>
    <property type="match status" value="1"/>
</dbReference>
<dbReference type="Proteomes" id="UP000529637">
    <property type="component" value="Unassembled WGS sequence"/>
</dbReference>
<dbReference type="InterPro" id="IPR036152">
    <property type="entry name" value="Asp/glu_Ase-like_sf"/>
</dbReference>
<evidence type="ECO:0000256" key="4">
    <source>
        <dbReference type="PIRSR" id="PIRSR001220-2"/>
    </source>
</evidence>
<evidence type="ECO:0000256" key="2">
    <source>
        <dbReference type="ARBA" id="ARBA00022801"/>
    </source>
</evidence>
<dbReference type="AlphaFoldDB" id="A0A7Y6TY60"/>
<evidence type="ECO:0000313" key="10">
    <source>
        <dbReference type="Proteomes" id="UP000529637"/>
    </source>
</evidence>
<dbReference type="PRINTS" id="PR00139">
    <property type="entry name" value="ASNGLNASE"/>
</dbReference>
<sequence length="313" mass="32287">MGSDSRVVVVLGTGGTIAGEAASASDNVSYRAAARPVDALLAGLGAAGACEAEQVAQLDSKDMDVATWRVLAARVAHHLARDDVAGVVVTHGTDTIEETAYFLQRVLAPTRPVVLTGAMRPATSRQADGPQNMADAIAAARHAGAAGVLVAFAGAVHAARDVRKAHPYRLDPFTSGDAGVVARVEEGALRELRRWPHGEPLGLDRLPADAAGWPWVEIVSSAAGARAATVDALRAAGVHGLVVAGSGNGSVHRDLEAALLDAARDGLPVLRSTRCLDGRVIESSTRADDRLPSAGDLTPVKARIELMLRLLAG</sequence>
<organism evidence="9 10">
    <name type="scientific">Piscinibacter koreensis</name>
    <dbReference type="NCBI Taxonomy" id="2742824"/>
    <lineage>
        <taxon>Bacteria</taxon>
        <taxon>Pseudomonadati</taxon>
        <taxon>Pseudomonadota</taxon>
        <taxon>Betaproteobacteria</taxon>
        <taxon>Burkholderiales</taxon>
        <taxon>Sphaerotilaceae</taxon>
        <taxon>Piscinibacter</taxon>
    </lineage>
</organism>
<dbReference type="InterPro" id="IPR040919">
    <property type="entry name" value="Asparaginase_C"/>
</dbReference>
<evidence type="ECO:0000256" key="3">
    <source>
        <dbReference type="PIRSR" id="PIRSR001220-1"/>
    </source>
</evidence>
<feature type="domain" description="Asparaginase/glutaminase C-terminal" evidence="8">
    <location>
        <begin position="216"/>
        <end position="310"/>
    </location>
</feature>
<protein>
    <submittedName>
        <fullName evidence="9">Asparaginase</fullName>
    </submittedName>
</protein>
<dbReference type="SUPFAM" id="SSF53774">
    <property type="entry name" value="Glutaminase/Asparaginase"/>
    <property type="match status" value="1"/>
</dbReference>
<dbReference type="PROSITE" id="PS00917">
    <property type="entry name" value="ASN_GLN_ASE_2"/>
    <property type="match status" value="1"/>
</dbReference>
<feature type="binding site" evidence="4">
    <location>
        <begin position="93"/>
        <end position="94"/>
    </location>
    <ligand>
        <name>substrate</name>
    </ligand>
</feature>
<dbReference type="RefSeq" id="WP_176070628.1">
    <property type="nucleotide sequence ID" value="NZ_JABWMJ010000009.1"/>
</dbReference>
<feature type="active site" evidence="5">
    <location>
        <position position="16"/>
    </location>
</feature>
<dbReference type="EMBL" id="JABWMJ010000009">
    <property type="protein sequence ID" value="NUZ07790.1"/>
    <property type="molecule type" value="Genomic_DNA"/>
</dbReference>
<dbReference type="PROSITE" id="PS00144">
    <property type="entry name" value="ASN_GLN_ASE_1"/>
    <property type="match status" value="1"/>
</dbReference>
<keyword evidence="2" id="KW-0378">Hydrolase</keyword>
<proteinExistence type="inferred from homology"/>
<dbReference type="Pfam" id="PF00710">
    <property type="entry name" value="Asparaginase"/>
    <property type="match status" value="1"/>
</dbReference>
<accession>A0A7Y6TY60</accession>
<dbReference type="GO" id="GO:0004067">
    <property type="term" value="F:asparaginase activity"/>
    <property type="evidence" value="ECO:0007669"/>
    <property type="project" value="UniProtKB-UniRule"/>
</dbReference>
<evidence type="ECO:0000256" key="5">
    <source>
        <dbReference type="PROSITE-ProRule" id="PRU10099"/>
    </source>
</evidence>
<evidence type="ECO:0000256" key="1">
    <source>
        <dbReference type="ARBA" id="ARBA00010518"/>
    </source>
</evidence>
<name>A0A7Y6TY60_9BURK</name>
<dbReference type="FunFam" id="3.40.50.1170:FF:000001">
    <property type="entry name" value="L-asparaginase 2"/>
    <property type="match status" value="1"/>
</dbReference>
<evidence type="ECO:0000313" key="9">
    <source>
        <dbReference type="EMBL" id="NUZ07790.1"/>
    </source>
</evidence>
<dbReference type="Gene3D" id="3.40.50.40">
    <property type="match status" value="1"/>
</dbReference>
<evidence type="ECO:0000256" key="6">
    <source>
        <dbReference type="PROSITE-ProRule" id="PRU10100"/>
    </source>
</evidence>
<evidence type="ECO:0000259" key="7">
    <source>
        <dbReference type="Pfam" id="PF00710"/>
    </source>
</evidence>
<dbReference type="InterPro" id="IPR020827">
    <property type="entry name" value="Asparaginase/glutaminase_AS1"/>
</dbReference>
<feature type="active site" evidence="6">
    <location>
        <position position="93"/>
    </location>
</feature>
<dbReference type="PROSITE" id="PS51732">
    <property type="entry name" value="ASN_GLN_ASE_3"/>
    <property type="match status" value="1"/>
</dbReference>
<dbReference type="InterPro" id="IPR006034">
    <property type="entry name" value="Asparaginase/glutaminase-like"/>
</dbReference>
<feature type="active site" description="O-isoaspartyl threonine intermediate" evidence="3">
    <location>
        <position position="16"/>
    </location>
</feature>
<dbReference type="InterPro" id="IPR027473">
    <property type="entry name" value="L-asparaginase_C"/>
</dbReference>
<dbReference type="SMART" id="SM00870">
    <property type="entry name" value="Asparaginase"/>
    <property type="match status" value="1"/>
</dbReference>
<dbReference type="PIRSF" id="PIRSF500176">
    <property type="entry name" value="L_ASNase"/>
    <property type="match status" value="1"/>
</dbReference>